<keyword evidence="1" id="KW-0472">Membrane</keyword>
<evidence type="ECO:0000256" key="1">
    <source>
        <dbReference type="SAM" id="Phobius"/>
    </source>
</evidence>
<feature type="transmembrane region" description="Helical" evidence="1">
    <location>
        <begin position="50"/>
        <end position="71"/>
    </location>
</feature>
<name>A0A1F8GL23_9BACT</name>
<sequence length="199" mass="22725">MSAPRSGFGSFIQTLRLIITPLVLATPSVIIWHFLYVNGWHSTSRADEPIVNAILPGLFTAHVFIAGFMFMRESDDMRKMKTAIRSGDQKAFTEIVEDTIPTPMKYVLFMTANIIQGWTISLNYDIYWTGLAAVYSVGYILSLIWEIIADFDDPINGVWVIKGVPPDWITGANIKRRWSDRFFEWFFNRITTAPIVHKG</sequence>
<reference evidence="2 3" key="1">
    <citation type="journal article" date="2016" name="Nat. Commun.">
        <title>Thousands of microbial genomes shed light on interconnected biogeochemical processes in an aquifer system.</title>
        <authorList>
            <person name="Anantharaman K."/>
            <person name="Brown C.T."/>
            <person name="Hug L.A."/>
            <person name="Sharon I."/>
            <person name="Castelle C.J."/>
            <person name="Probst A.J."/>
            <person name="Thomas B.C."/>
            <person name="Singh A."/>
            <person name="Wilkins M.J."/>
            <person name="Karaoz U."/>
            <person name="Brodie E.L."/>
            <person name="Williams K.H."/>
            <person name="Hubbard S.S."/>
            <person name="Banfield J.F."/>
        </authorList>
    </citation>
    <scope>NUCLEOTIDE SEQUENCE [LARGE SCALE GENOMIC DNA]</scope>
</reference>
<dbReference type="Proteomes" id="UP000178256">
    <property type="component" value="Unassembled WGS sequence"/>
</dbReference>
<dbReference type="EMBL" id="MGKL01000010">
    <property type="protein sequence ID" value="OGN26102.1"/>
    <property type="molecule type" value="Genomic_DNA"/>
</dbReference>
<keyword evidence="1" id="KW-0812">Transmembrane</keyword>
<gene>
    <name evidence="2" type="ORF">A2925_00570</name>
</gene>
<organism evidence="2 3">
    <name type="scientific">Candidatus Yanofskybacteria bacterium RIFCSPLOWO2_01_FULL_44_22</name>
    <dbReference type="NCBI Taxonomy" id="1802697"/>
    <lineage>
        <taxon>Bacteria</taxon>
        <taxon>Candidatus Yanofskyibacteriota</taxon>
    </lineage>
</organism>
<feature type="transmembrane region" description="Helical" evidence="1">
    <location>
        <begin position="15"/>
        <end position="35"/>
    </location>
</feature>
<evidence type="ECO:0000313" key="3">
    <source>
        <dbReference type="Proteomes" id="UP000178256"/>
    </source>
</evidence>
<dbReference type="AlphaFoldDB" id="A0A1F8GL23"/>
<comment type="caution">
    <text evidence="2">The sequence shown here is derived from an EMBL/GenBank/DDBJ whole genome shotgun (WGS) entry which is preliminary data.</text>
</comment>
<proteinExistence type="predicted"/>
<evidence type="ECO:0000313" key="2">
    <source>
        <dbReference type="EMBL" id="OGN26102.1"/>
    </source>
</evidence>
<keyword evidence="1" id="KW-1133">Transmembrane helix</keyword>
<protein>
    <submittedName>
        <fullName evidence="2">Uncharacterized protein</fullName>
    </submittedName>
</protein>
<accession>A0A1F8GL23</accession>